<organism evidence="3 4">
    <name type="scientific">Tistrella arctica</name>
    <dbReference type="NCBI Taxonomy" id="3133430"/>
    <lineage>
        <taxon>Bacteria</taxon>
        <taxon>Pseudomonadati</taxon>
        <taxon>Pseudomonadota</taxon>
        <taxon>Alphaproteobacteria</taxon>
        <taxon>Geminicoccales</taxon>
        <taxon>Geminicoccaceae</taxon>
        <taxon>Tistrella</taxon>
    </lineage>
</organism>
<evidence type="ECO:0000256" key="1">
    <source>
        <dbReference type="SAM" id="MobiDB-lite"/>
    </source>
</evidence>
<dbReference type="CDD" id="cd06121">
    <property type="entry name" value="cupin_YML079wp"/>
    <property type="match status" value="1"/>
</dbReference>
<dbReference type="Gene3D" id="2.60.120.10">
    <property type="entry name" value="Jelly Rolls"/>
    <property type="match status" value="1"/>
</dbReference>
<dbReference type="InterPro" id="IPR009327">
    <property type="entry name" value="Cupin_DUF985"/>
</dbReference>
<dbReference type="InterPro" id="IPR011051">
    <property type="entry name" value="RmlC_Cupin_sf"/>
</dbReference>
<dbReference type="PANTHER" id="PTHR33387">
    <property type="entry name" value="RMLC-LIKE JELLY ROLL FOLD PROTEIN"/>
    <property type="match status" value="1"/>
</dbReference>
<dbReference type="SUPFAM" id="SSF51182">
    <property type="entry name" value="RmlC-like cupins"/>
    <property type="match status" value="1"/>
</dbReference>
<sequence>MSHAPLNQTPLNHGPLNHGPAGDVRPGPAVSTLPADADRIIAQLGLQPHPEGGWFAEVYRSPAAAGERGALTTIYFLLKAGERSHWHRVDACEVWHHYAGAPLALDLAADDDSVPERHLLGLDAGISGGAEGARPVQVVPAGWWQAACSLGAWTLVGCTVAPAFLFEGFELAPPGWAPGHPRPDGGAGPSTGGDGAS</sequence>
<evidence type="ECO:0000313" key="3">
    <source>
        <dbReference type="EMBL" id="MEN2988579.1"/>
    </source>
</evidence>
<feature type="domain" description="DUF985" evidence="2">
    <location>
        <begin position="39"/>
        <end position="172"/>
    </location>
</feature>
<name>A0ABU9YIF0_9PROT</name>
<accession>A0ABU9YIF0</accession>
<gene>
    <name evidence="3" type="ORF">WG926_09705</name>
</gene>
<proteinExistence type="predicted"/>
<feature type="region of interest" description="Disordered" evidence="1">
    <location>
        <begin position="176"/>
        <end position="197"/>
    </location>
</feature>
<dbReference type="EMBL" id="JBBKTW010000003">
    <property type="protein sequence ID" value="MEN2988579.1"/>
    <property type="molecule type" value="Genomic_DNA"/>
</dbReference>
<dbReference type="InterPro" id="IPR014710">
    <property type="entry name" value="RmlC-like_jellyroll"/>
</dbReference>
<dbReference type="InterPro" id="IPR039935">
    <property type="entry name" value="YML079W-like"/>
</dbReference>
<dbReference type="RefSeq" id="WP_345937219.1">
    <property type="nucleotide sequence ID" value="NZ_JBBKTW010000003.1"/>
</dbReference>
<keyword evidence="4" id="KW-1185">Reference proteome</keyword>
<dbReference type="Proteomes" id="UP001413721">
    <property type="component" value="Unassembled WGS sequence"/>
</dbReference>
<feature type="region of interest" description="Disordered" evidence="1">
    <location>
        <begin position="1"/>
        <end position="32"/>
    </location>
</feature>
<reference evidence="3 4" key="1">
    <citation type="submission" date="2024-03" db="EMBL/GenBank/DDBJ databases">
        <title>High-quality draft genome sequencing of Tistrella sp. BH-R2-4.</title>
        <authorList>
            <person name="Dong C."/>
        </authorList>
    </citation>
    <scope>NUCLEOTIDE SEQUENCE [LARGE SCALE GENOMIC DNA]</scope>
    <source>
        <strain evidence="3 4">BH-R2-4</strain>
    </source>
</reference>
<dbReference type="Pfam" id="PF06172">
    <property type="entry name" value="Cupin_5"/>
    <property type="match status" value="1"/>
</dbReference>
<comment type="caution">
    <text evidence="3">The sequence shown here is derived from an EMBL/GenBank/DDBJ whole genome shotgun (WGS) entry which is preliminary data.</text>
</comment>
<dbReference type="PANTHER" id="PTHR33387:SF3">
    <property type="entry name" value="DUF985 DOMAIN-CONTAINING PROTEIN"/>
    <property type="match status" value="1"/>
</dbReference>
<feature type="compositionally biased region" description="Gly residues" evidence="1">
    <location>
        <begin position="185"/>
        <end position="197"/>
    </location>
</feature>
<evidence type="ECO:0000313" key="4">
    <source>
        <dbReference type="Proteomes" id="UP001413721"/>
    </source>
</evidence>
<protein>
    <submittedName>
        <fullName evidence="3">Cupin domain-containing protein</fullName>
    </submittedName>
</protein>
<feature type="compositionally biased region" description="Polar residues" evidence="1">
    <location>
        <begin position="1"/>
        <end position="11"/>
    </location>
</feature>
<evidence type="ECO:0000259" key="2">
    <source>
        <dbReference type="Pfam" id="PF06172"/>
    </source>
</evidence>